<evidence type="ECO:0000256" key="1">
    <source>
        <dbReference type="SAM" id="MobiDB-lite"/>
    </source>
</evidence>
<evidence type="ECO:0000313" key="3">
    <source>
        <dbReference type="EMBL" id="GAA4635675.1"/>
    </source>
</evidence>
<dbReference type="InterPro" id="IPR041489">
    <property type="entry name" value="PDZ_6"/>
</dbReference>
<evidence type="ECO:0000259" key="2">
    <source>
        <dbReference type="Pfam" id="PF17820"/>
    </source>
</evidence>
<evidence type="ECO:0000313" key="4">
    <source>
        <dbReference type="Proteomes" id="UP001501442"/>
    </source>
</evidence>
<reference evidence="4" key="1">
    <citation type="journal article" date="2019" name="Int. J. Syst. Evol. Microbiol.">
        <title>The Global Catalogue of Microorganisms (GCM) 10K type strain sequencing project: providing services to taxonomists for standard genome sequencing and annotation.</title>
        <authorList>
            <consortium name="The Broad Institute Genomics Platform"/>
            <consortium name="The Broad Institute Genome Sequencing Center for Infectious Disease"/>
            <person name="Wu L."/>
            <person name="Ma J."/>
        </authorList>
    </citation>
    <scope>NUCLEOTIDE SEQUENCE [LARGE SCALE GENOMIC DNA]</scope>
    <source>
        <strain evidence="4">JCM 17939</strain>
    </source>
</reference>
<sequence>MVPGSSSGTVDPGSKAEASGVVPNDIITSVNGQPTPTVPVFRQVLAGMRAGRTVPVVINRGGSTTTRQLILGRD</sequence>
<proteinExistence type="predicted"/>
<gene>
    <name evidence="3" type="ORF">GCM10023196_082080</name>
</gene>
<organism evidence="3 4">
    <name type="scientific">Actinoallomurus vinaceus</name>
    <dbReference type="NCBI Taxonomy" id="1080074"/>
    <lineage>
        <taxon>Bacteria</taxon>
        <taxon>Bacillati</taxon>
        <taxon>Actinomycetota</taxon>
        <taxon>Actinomycetes</taxon>
        <taxon>Streptosporangiales</taxon>
        <taxon>Thermomonosporaceae</taxon>
        <taxon>Actinoallomurus</taxon>
    </lineage>
</organism>
<dbReference type="SUPFAM" id="SSF50156">
    <property type="entry name" value="PDZ domain-like"/>
    <property type="match status" value="1"/>
</dbReference>
<dbReference type="InterPro" id="IPR036034">
    <property type="entry name" value="PDZ_sf"/>
</dbReference>
<dbReference type="Gene3D" id="2.30.42.10">
    <property type="match status" value="1"/>
</dbReference>
<dbReference type="EMBL" id="BAABHK010000016">
    <property type="protein sequence ID" value="GAA4635675.1"/>
    <property type="molecule type" value="Genomic_DNA"/>
</dbReference>
<dbReference type="Proteomes" id="UP001501442">
    <property type="component" value="Unassembled WGS sequence"/>
</dbReference>
<comment type="caution">
    <text evidence="3">The sequence shown here is derived from an EMBL/GenBank/DDBJ whole genome shotgun (WGS) entry which is preliminary data.</text>
</comment>
<dbReference type="Pfam" id="PF17820">
    <property type="entry name" value="PDZ_6"/>
    <property type="match status" value="1"/>
</dbReference>
<feature type="domain" description="PDZ" evidence="2">
    <location>
        <begin position="9"/>
        <end position="57"/>
    </location>
</feature>
<name>A0ABP8UQK0_9ACTN</name>
<keyword evidence="4" id="KW-1185">Reference proteome</keyword>
<accession>A0ABP8UQK0</accession>
<feature type="region of interest" description="Disordered" evidence="1">
    <location>
        <begin position="1"/>
        <end position="34"/>
    </location>
</feature>
<protein>
    <recommendedName>
        <fullName evidence="2">PDZ domain-containing protein</fullName>
    </recommendedName>
</protein>